<dbReference type="SUPFAM" id="SSF56925">
    <property type="entry name" value="OMPA-like"/>
    <property type="match status" value="1"/>
</dbReference>
<feature type="domain" description="Outer membrane protein beta-barrel" evidence="3">
    <location>
        <begin position="9"/>
        <end position="160"/>
    </location>
</feature>
<keyword evidence="5" id="KW-1185">Reference proteome</keyword>
<dbReference type="KEGG" id="cmb:CSW64_14130"/>
<dbReference type="Pfam" id="PF13505">
    <property type="entry name" value="OMP_b-brl"/>
    <property type="match status" value="1"/>
</dbReference>
<dbReference type="InterPro" id="IPR027385">
    <property type="entry name" value="Beta-barrel_OMP"/>
</dbReference>
<dbReference type="AlphaFoldDB" id="A0A2D2AZN7"/>
<feature type="signal peptide" evidence="2">
    <location>
        <begin position="1"/>
        <end position="24"/>
    </location>
</feature>
<dbReference type="Gene3D" id="2.40.160.20">
    <property type="match status" value="1"/>
</dbReference>
<dbReference type="EMBL" id="CP024201">
    <property type="protein sequence ID" value="ATQ43466.1"/>
    <property type="molecule type" value="Genomic_DNA"/>
</dbReference>
<evidence type="ECO:0000256" key="2">
    <source>
        <dbReference type="SAM" id="SignalP"/>
    </source>
</evidence>
<organism evidence="4 5">
    <name type="scientific">Caulobacter mirabilis</name>
    <dbReference type="NCBI Taxonomy" id="69666"/>
    <lineage>
        <taxon>Bacteria</taxon>
        <taxon>Pseudomonadati</taxon>
        <taxon>Pseudomonadota</taxon>
        <taxon>Alphaproteobacteria</taxon>
        <taxon>Caulobacterales</taxon>
        <taxon>Caulobacteraceae</taxon>
        <taxon>Caulobacter</taxon>
    </lineage>
</organism>
<protein>
    <submittedName>
        <fullName evidence="4">Autotransporter</fullName>
    </submittedName>
</protein>
<dbReference type="OrthoDB" id="7173051at2"/>
<feature type="chain" id="PRO_5013669226" evidence="2">
    <location>
        <begin position="25"/>
        <end position="160"/>
    </location>
</feature>
<evidence type="ECO:0000259" key="3">
    <source>
        <dbReference type="Pfam" id="PF13505"/>
    </source>
</evidence>
<dbReference type="Proteomes" id="UP000228945">
    <property type="component" value="Chromosome"/>
</dbReference>
<gene>
    <name evidence="4" type="ORF">CSW64_14130</name>
</gene>
<proteinExistence type="predicted"/>
<evidence type="ECO:0000313" key="5">
    <source>
        <dbReference type="Proteomes" id="UP000228945"/>
    </source>
</evidence>
<name>A0A2D2AZN7_9CAUL</name>
<sequence length="160" mass="16997">MKTLMFATSAALLAVAAVPAVSQAQEVYGTVGYAHADTGSADVGAIQGRIGYKFNPYVAIEGEAAFGVKDDRDVELKHELGAFVVGSVPVTPQAELFARVGYSGAKFDTAAGKVDRDGWAYGVGGQYNFTAKDGVRVDWTRHDYKGNDADVFSVGYARKF</sequence>
<reference evidence="4 5" key="1">
    <citation type="submission" date="2017-10" db="EMBL/GenBank/DDBJ databases">
        <title>Genome sequence of Caulobacter mirabilis FWC38.</title>
        <authorList>
            <person name="Fiebig A."/>
            <person name="Crosson S."/>
        </authorList>
    </citation>
    <scope>NUCLEOTIDE SEQUENCE [LARGE SCALE GENOMIC DNA]</scope>
    <source>
        <strain evidence="4 5">FWC 38</strain>
    </source>
</reference>
<accession>A0A2D2AZN7</accession>
<evidence type="ECO:0000313" key="4">
    <source>
        <dbReference type="EMBL" id="ATQ43466.1"/>
    </source>
</evidence>
<evidence type="ECO:0000256" key="1">
    <source>
        <dbReference type="ARBA" id="ARBA00022729"/>
    </source>
</evidence>
<dbReference type="InterPro" id="IPR011250">
    <property type="entry name" value="OMP/PagP_B-barrel"/>
</dbReference>
<keyword evidence="1 2" id="KW-0732">Signal</keyword>